<proteinExistence type="predicted"/>
<dbReference type="InterPro" id="IPR036322">
    <property type="entry name" value="WD40_repeat_dom_sf"/>
</dbReference>
<comment type="caution">
    <text evidence="2">The sequence shown here is derived from an EMBL/GenBank/DDBJ whole genome shotgun (WGS) entry which is preliminary data.</text>
</comment>
<gene>
    <name evidence="2" type="primary">AVEN_21068_1</name>
    <name evidence="2" type="ORF">TNIN_178721</name>
</gene>
<dbReference type="EMBL" id="BMAV01025747">
    <property type="protein sequence ID" value="GFS44374.1"/>
    <property type="molecule type" value="Genomic_DNA"/>
</dbReference>
<keyword evidence="3" id="KW-1185">Reference proteome</keyword>
<sequence length="302" mass="34449">MGSTGLSSLFQVKTLSLTETALQVEREFPIHCTSSHLFIVIATNKKVSIYREDSFELLWDIQTNEEVCCISLTDDSFILLVAEVSGQFQLFHIPSKTFLWSHKCQKAESSLIINEAFFAVDPVGSLKMYILTTEKIVFEYSNIPVPVLYKDVFMFQKNYRLVGMVSRKSNGSMTANDGFSQLHYILCVEIAIKWDVNLKEFDLPALYPKQEIRSIFRTFFDSSIGLSIQGTGDAMDLSFFSSEDIANWDLETDWEYNPAEKNVFSCFDFSGYGNAIKAVNTRDGKYIVFLNEEVRGFSFSIF</sequence>
<dbReference type="AlphaFoldDB" id="A0A8X6IFY0"/>
<accession>A0A8X6IFY0</accession>
<evidence type="ECO:0000313" key="2">
    <source>
        <dbReference type="EMBL" id="GFS44374.1"/>
    </source>
</evidence>
<dbReference type="InterPro" id="IPR055402">
    <property type="entry name" value="KNTC1_N"/>
</dbReference>
<dbReference type="SUPFAM" id="SSF50978">
    <property type="entry name" value="WD40 repeat-like"/>
    <property type="match status" value="1"/>
</dbReference>
<evidence type="ECO:0000259" key="1">
    <source>
        <dbReference type="Pfam" id="PF24506"/>
    </source>
</evidence>
<evidence type="ECO:0000313" key="3">
    <source>
        <dbReference type="Proteomes" id="UP000886998"/>
    </source>
</evidence>
<reference evidence="2" key="1">
    <citation type="submission" date="2020-08" db="EMBL/GenBank/DDBJ databases">
        <title>Multicomponent nature underlies the extraordinary mechanical properties of spider dragline silk.</title>
        <authorList>
            <person name="Kono N."/>
            <person name="Nakamura H."/>
            <person name="Mori M."/>
            <person name="Yoshida Y."/>
            <person name="Ohtoshi R."/>
            <person name="Malay A.D."/>
            <person name="Moran D.A.P."/>
            <person name="Tomita M."/>
            <person name="Numata K."/>
            <person name="Arakawa K."/>
        </authorList>
    </citation>
    <scope>NUCLEOTIDE SEQUENCE</scope>
</reference>
<dbReference type="Proteomes" id="UP000886998">
    <property type="component" value="Unassembled WGS sequence"/>
</dbReference>
<protein>
    <recommendedName>
        <fullName evidence="1">KNTC1 N-terminal domain-containing protein</fullName>
    </recommendedName>
</protein>
<feature type="domain" description="KNTC1 N-terminal" evidence="1">
    <location>
        <begin position="7"/>
        <end position="144"/>
    </location>
</feature>
<organism evidence="2 3">
    <name type="scientific">Trichonephila inaurata madagascariensis</name>
    <dbReference type="NCBI Taxonomy" id="2747483"/>
    <lineage>
        <taxon>Eukaryota</taxon>
        <taxon>Metazoa</taxon>
        <taxon>Ecdysozoa</taxon>
        <taxon>Arthropoda</taxon>
        <taxon>Chelicerata</taxon>
        <taxon>Arachnida</taxon>
        <taxon>Araneae</taxon>
        <taxon>Araneomorphae</taxon>
        <taxon>Entelegynae</taxon>
        <taxon>Araneoidea</taxon>
        <taxon>Nephilidae</taxon>
        <taxon>Trichonephila</taxon>
        <taxon>Trichonephila inaurata</taxon>
    </lineage>
</organism>
<dbReference type="OrthoDB" id="6458709at2759"/>
<dbReference type="Pfam" id="PF24506">
    <property type="entry name" value="KNTC1_N"/>
    <property type="match status" value="1"/>
</dbReference>
<name>A0A8X6IFY0_9ARAC</name>